<keyword evidence="4 10" id="KW-0808">Transferase</keyword>
<reference evidence="10 11" key="1">
    <citation type="journal article" date="2016" name="Int. J. Syst. Evol. Microbiol.">
        <title>Paraphotobacterium marinum gen. nov., sp. nov., a member of the family Vibrionaceae, isolated from surface seawater.</title>
        <authorList>
            <person name="Huang Z."/>
            <person name="Dong C."/>
            <person name="Shao Z."/>
        </authorList>
    </citation>
    <scope>NUCLEOTIDE SEQUENCE [LARGE SCALE GENOMIC DNA]</scope>
    <source>
        <strain evidence="10 11">NSCS20N07D</strain>
    </source>
</reference>
<keyword evidence="3" id="KW-0328">Glycosyltransferase</keyword>
<evidence type="ECO:0000259" key="9">
    <source>
        <dbReference type="Pfam" id="PF13632"/>
    </source>
</evidence>
<keyword evidence="11" id="KW-1185">Reference proteome</keyword>
<feature type="transmembrane region" description="Helical" evidence="8">
    <location>
        <begin position="16"/>
        <end position="33"/>
    </location>
</feature>
<protein>
    <submittedName>
        <fullName evidence="10">Glycosyl transferase</fullName>
    </submittedName>
</protein>
<feature type="transmembrane region" description="Helical" evidence="8">
    <location>
        <begin position="468"/>
        <end position="487"/>
    </location>
</feature>
<dbReference type="PANTHER" id="PTHR43867:SF2">
    <property type="entry name" value="CELLULOSE SYNTHASE CATALYTIC SUBUNIT A [UDP-FORMING]"/>
    <property type="match status" value="1"/>
</dbReference>
<evidence type="ECO:0000313" key="11">
    <source>
        <dbReference type="Proteomes" id="UP000242175"/>
    </source>
</evidence>
<dbReference type="InterPro" id="IPR001173">
    <property type="entry name" value="Glyco_trans_2-like"/>
</dbReference>
<evidence type="ECO:0000313" key="10">
    <source>
        <dbReference type="EMBL" id="ASK78820.1"/>
    </source>
</evidence>
<feature type="domain" description="Glycosyltransferase 2-like" evidence="9">
    <location>
        <begin position="237"/>
        <end position="443"/>
    </location>
</feature>
<comment type="pathway">
    <text evidence="2">Glycan metabolism.</text>
</comment>
<dbReference type="RefSeq" id="WP_089073728.1">
    <property type="nucleotide sequence ID" value="NZ_CBCSAM010000001.1"/>
</dbReference>
<keyword evidence="7 8" id="KW-0472">Membrane</keyword>
<dbReference type="GO" id="GO:0016757">
    <property type="term" value="F:glycosyltransferase activity"/>
    <property type="evidence" value="ECO:0007669"/>
    <property type="project" value="UniProtKB-KW"/>
</dbReference>
<feature type="transmembrane region" description="Helical" evidence="8">
    <location>
        <begin position="523"/>
        <end position="543"/>
    </location>
</feature>
<dbReference type="GO" id="GO:0016020">
    <property type="term" value="C:membrane"/>
    <property type="evidence" value="ECO:0007669"/>
    <property type="project" value="UniProtKB-SubCell"/>
</dbReference>
<organism evidence="10 11">
    <name type="scientific">Paraphotobacterium marinum</name>
    <dbReference type="NCBI Taxonomy" id="1755811"/>
    <lineage>
        <taxon>Bacteria</taxon>
        <taxon>Pseudomonadati</taxon>
        <taxon>Pseudomonadota</taxon>
        <taxon>Gammaproteobacteria</taxon>
        <taxon>Vibrionales</taxon>
        <taxon>Vibrionaceae</taxon>
        <taxon>Paraphotobacterium</taxon>
    </lineage>
</organism>
<gene>
    <name evidence="10" type="ORF">CF386_07345</name>
</gene>
<accession>A0A220VEX1</accession>
<evidence type="ECO:0000256" key="7">
    <source>
        <dbReference type="ARBA" id="ARBA00023136"/>
    </source>
</evidence>
<proteinExistence type="predicted"/>
<evidence type="ECO:0000256" key="3">
    <source>
        <dbReference type="ARBA" id="ARBA00022676"/>
    </source>
</evidence>
<dbReference type="KEGG" id="pmai:CF386_07345"/>
<dbReference type="InterPro" id="IPR050321">
    <property type="entry name" value="Glycosyltr_2/OpgH_subfam"/>
</dbReference>
<feature type="transmembrane region" description="Helical" evidence="8">
    <location>
        <begin position="411"/>
        <end position="430"/>
    </location>
</feature>
<dbReference type="InterPro" id="IPR029044">
    <property type="entry name" value="Nucleotide-diphossugar_trans"/>
</dbReference>
<dbReference type="SUPFAM" id="SSF53448">
    <property type="entry name" value="Nucleotide-diphospho-sugar transferases"/>
    <property type="match status" value="1"/>
</dbReference>
<feature type="transmembrane region" description="Helical" evidence="8">
    <location>
        <begin position="555"/>
        <end position="573"/>
    </location>
</feature>
<dbReference type="Proteomes" id="UP000242175">
    <property type="component" value="Chromosome large"/>
</dbReference>
<evidence type="ECO:0000256" key="4">
    <source>
        <dbReference type="ARBA" id="ARBA00022679"/>
    </source>
</evidence>
<dbReference type="PANTHER" id="PTHR43867">
    <property type="entry name" value="CELLULOSE SYNTHASE CATALYTIC SUBUNIT A [UDP-FORMING]"/>
    <property type="match status" value="1"/>
</dbReference>
<dbReference type="AlphaFoldDB" id="A0A220VEX1"/>
<evidence type="ECO:0000256" key="1">
    <source>
        <dbReference type="ARBA" id="ARBA00004141"/>
    </source>
</evidence>
<feature type="transmembrane region" description="Helical" evidence="8">
    <location>
        <begin position="97"/>
        <end position="115"/>
    </location>
</feature>
<evidence type="ECO:0000256" key="5">
    <source>
        <dbReference type="ARBA" id="ARBA00022692"/>
    </source>
</evidence>
<sequence>MNPEQSKTNILELSKYIVVLSLILNVFAFFFSLMTSNDLISISLNFSFLVLGLIYFKLTSNTERHSSFMISQVFVIIPAIMTMFNNYLFMNQFYENAIAYSIIFLLTPLTFQLYYKFLISIQYLVERPKLDSSTLQSNNVELPGCSMMIATRNEPFDVCKLTFDSANNLSYPNHKKEIIIVDNSDLAHPDLNKWKNYVEEHQNLNNGTTYKFIHRNSTVGFKPKNLDIGMEHVSQPYVMLLDADSTLLPNTLNDVMPHFIKDPKLGFASFLIKGTNFTSGYFAKIGCISQNLLRYTMNLIGKTGFVIFQGHNSIWSKQTLEKIGPWLEEHKGEPMIVEDVAASMRCYFKGFYGKSIWIDSGEWVPTSLKECESMWMRWTYGNLQITHKYFSKIINSNHITFKEKLDIFNQMFSFTTVLTPIFSILGVLLYKDSYFWLYYVLLLNIPSIINVIGNIFKQPSDKSFIKNLINGYVAFFVMNSFITWVSAKAVFNYVTGKSQGWKPTGKKANDSESIMENIKRYKGLTFASVLAMGIATFMVYYHLENSFQPEVGITLVLLNALYYINLFLNMIIFGNEKQSEEEVIEELSIASC</sequence>
<keyword evidence="5 8" id="KW-0812">Transmembrane</keyword>
<evidence type="ECO:0000256" key="2">
    <source>
        <dbReference type="ARBA" id="ARBA00004881"/>
    </source>
</evidence>
<dbReference type="EMBL" id="CP022355">
    <property type="protein sequence ID" value="ASK78820.1"/>
    <property type="molecule type" value="Genomic_DNA"/>
</dbReference>
<keyword evidence="6 8" id="KW-1133">Transmembrane helix</keyword>
<evidence type="ECO:0000256" key="8">
    <source>
        <dbReference type="SAM" id="Phobius"/>
    </source>
</evidence>
<name>A0A220VEX1_9GAMM</name>
<feature type="transmembrane region" description="Helical" evidence="8">
    <location>
        <begin position="68"/>
        <end position="85"/>
    </location>
</feature>
<dbReference type="CDD" id="cd06423">
    <property type="entry name" value="CESA_like"/>
    <property type="match status" value="1"/>
</dbReference>
<comment type="subcellular location">
    <subcellularLocation>
        <location evidence="1">Membrane</location>
        <topology evidence="1">Multi-pass membrane protein</topology>
    </subcellularLocation>
</comment>
<feature type="transmembrane region" description="Helical" evidence="8">
    <location>
        <begin position="39"/>
        <end position="56"/>
    </location>
</feature>
<dbReference type="Pfam" id="PF13632">
    <property type="entry name" value="Glyco_trans_2_3"/>
    <property type="match status" value="1"/>
</dbReference>
<dbReference type="OrthoDB" id="9806824at2"/>
<feature type="transmembrane region" description="Helical" evidence="8">
    <location>
        <begin position="436"/>
        <end position="456"/>
    </location>
</feature>
<evidence type="ECO:0000256" key="6">
    <source>
        <dbReference type="ARBA" id="ARBA00022989"/>
    </source>
</evidence>
<dbReference type="Gene3D" id="3.90.550.10">
    <property type="entry name" value="Spore Coat Polysaccharide Biosynthesis Protein SpsA, Chain A"/>
    <property type="match status" value="1"/>
</dbReference>